<dbReference type="Gene3D" id="1.20.1070.10">
    <property type="entry name" value="Rhodopsin 7-helix transmembrane proteins"/>
    <property type="match status" value="1"/>
</dbReference>
<protein>
    <submittedName>
        <fullName evidence="9">G_PROTEIN_RECEP_F1_2 domain-containing protein</fullName>
    </submittedName>
</protein>
<dbReference type="Pfam" id="PF10328">
    <property type="entry name" value="7TM_GPCR_Srx"/>
    <property type="match status" value="1"/>
</dbReference>
<dbReference type="Proteomes" id="UP000267606">
    <property type="component" value="Unassembled WGS sequence"/>
</dbReference>
<comment type="subcellular location">
    <subcellularLocation>
        <location evidence="1">Membrane</location>
    </subcellularLocation>
</comment>
<proteinExistence type="predicted"/>
<gene>
    <name evidence="7" type="ORF">OFLC_LOCUS5894</name>
</gene>
<dbReference type="WBParaSite" id="OFLC_0000589101-mRNA-1">
    <property type="protein sequence ID" value="OFLC_0000589101-mRNA-1"/>
    <property type="gene ID" value="OFLC_0000589101"/>
</dbReference>
<name>A0A183HEI0_9BILA</name>
<feature type="transmembrane region" description="Helical" evidence="5">
    <location>
        <begin position="184"/>
        <end position="207"/>
    </location>
</feature>
<evidence type="ECO:0000256" key="1">
    <source>
        <dbReference type="ARBA" id="ARBA00004370"/>
    </source>
</evidence>
<accession>A0A183HEI0</accession>
<dbReference type="SUPFAM" id="SSF81321">
    <property type="entry name" value="Family A G protein-coupled receptor-like"/>
    <property type="match status" value="1"/>
</dbReference>
<feature type="domain" description="G-protein coupled receptors family 1 profile" evidence="6">
    <location>
        <begin position="35"/>
        <end position="223"/>
    </location>
</feature>
<feature type="transmembrane region" description="Helical" evidence="5">
    <location>
        <begin position="139"/>
        <end position="158"/>
    </location>
</feature>
<feature type="transmembrane region" description="Helical" evidence="5">
    <location>
        <begin position="93"/>
        <end position="118"/>
    </location>
</feature>
<dbReference type="InterPro" id="IPR019430">
    <property type="entry name" value="7TM_GPCR_serpentine_rcpt_Srx"/>
</dbReference>
<evidence type="ECO:0000256" key="5">
    <source>
        <dbReference type="SAM" id="Phobius"/>
    </source>
</evidence>
<dbReference type="AlphaFoldDB" id="A0A183HEI0"/>
<keyword evidence="3 5" id="KW-1133">Transmembrane helix</keyword>
<keyword evidence="4 5" id="KW-0472">Membrane</keyword>
<dbReference type="PANTHER" id="PTHR23017:SF21">
    <property type="entry name" value="7TM GPCR SERPENTINE RECEPTOR CLASS X (SRX) DOMAIN-CONTAINING PROTEIN"/>
    <property type="match status" value="1"/>
</dbReference>
<keyword evidence="8" id="KW-1185">Reference proteome</keyword>
<evidence type="ECO:0000256" key="3">
    <source>
        <dbReference type="ARBA" id="ARBA00022989"/>
    </source>
</evidence>
<feature type="transmembrane region" description="Helical" evidence="5">
    <location>
        <begin position="26"/>
        <end position="48"/>
    </location>
</feature>
<sequence length="223" mass="25956">MENNTQNNTEWEIIHHNKLDSGFVTYAFALPIQTISALLIWIVLKITVTKKKRKENVKSFPIYHISLIRICAHIINCIKFIRSMGLIPFPWRIFSRIVSPLANSTLYAAIWMQLVLAINRLWAISHPMTYNRAFNPKNARIIVVSLWLFSILITALYYNVECEHYVETEFYSWSTLFGPCEHSFLTYIAVLLSDGIFLAILIVDIIASYHVIAYLKVYFNFIS</sequence>
<evidence type="ECO:0000313" key="9">
    <source>
        <dbReference type="WBParaSite" id="OFLC_0000589101-mRNA-1"/>
    </source>
</evidence>
<reference evidence="7 8" key="2">
    <citation type="submission" date="2018-11" db="EMBL/GenBank/DDBJ databases">
        <authorList>
            <consortium name="Pathogen Informatics"/>
        </authorList>
    </citation>
    <scope>NUCLEOTIDE SEQUENCE [LARGE SCALE GENOMIC DNA]</scope>
</reference>
<keyword evidence="2 5" id="KW-0812">Transmembrane</keyword>
<dbReference type="PROSITE" id="PS50262">
    <property type="entry name" value="G_PROTEIN_RECEP_F1_2"/>
    <property type="match status" value="1"/>
</dbReference>
<evidence type="ECO:0000259" key="6">
    <source>
        <dbReference type="PROSITE" id="PS50262"/>
    </source>
</evidence>
<dbReference type="InterPro" id="IPR017452">
    <property type="entry name" value="GPCR_Rhodpsn_7TM"/>
</dbReference>
<organism evidence="9">
    <name type="scientific">Onchocerca flexuosa</name>
    <dbReference type="NCBI Taxonomy" id="387005"/>
    <lineage>
        <taxon>Eukaryota</taxon>
        <taxon>Metazoa</taxon>
        <taxon>Ecdysozoa</taxon>
        <taxon>Nematoda</taxon>
        <taxon>Chromadorea</taxon>
        <taxon>Rhabditida</taxon>
        <taxon>Spirurina</taxon>
        <taxon>Spiruromorpha</taxon>
        <taxon>Filarioidea</taxon>
        <taxon>Onchocercidae</taxon>
        <taxon>Onchocerca</taxon>
    </lineage>
</organism>
<dbReference type="GO" id="GO:0016020">
    <property type="term" value="C:membrane"/>
    <property type="evidence" value="ECO:0007669"/>
    <property type="project" value="UniProtKB-SubCell"/>
</dbReference>
<dbReference type="PANTHER" id="PTHR23017">
    <property type="entry name" value="SERPENTINE RECEPTOR, CLASS X"/>
    <property type="match status" value="1"/>
</dbReference>
<evidence type="ECO:0000256" key="4">
    <source>
        <dbReference type="ARBA" id="ARBA00023136"/>
    </source>
</evidence>
<dbReference type="EMBL" id="UZAJ01005318">
    <property type="protein sequence ID" value="VDO44712.1"/>
    <property type="molecule type" value="Genomic_DNA"/>
</dbReference>
<evidence type="ECO:0000313" key="8">
    <source>
        <dbReference type="Proteomes" id="UP000267606"/>
    </source>
</evidence>
<evidence type="ECO:0000256" key="2">
    <source>
        <dbReference type="ARBA" id="ARBA00022692"/>
    </source>
</evidence>
<reference evidence="9" key="1">
    <citation type="submission" date="2016-06" db="UniProtKB">
        <authorList>
            <consortium name="WormBaseParasite"/>
        </authorList>
    </citation>
    <scope>IDENTIFICATION</scope>
</reference>
<evidence type="ECO:0000313" key="7">
    <source>
        <dbReference type="EMBL" id="VDO44712.1"/>
    </source>
</evidence>